<dbReference type="Pfam" id="PF02522">
    <property type="entry name" value="Antibiotic_NAT"/>
    <property type="match status" value="1"/>
</dbReference>
<gene>
    <name evidence="5" type="ORF">ACFFH4_26935</name>
</gene>
<dbReference type="InterPro" id="IPR003679">
    <property type="entry name" value="Amioglycoside_AcTrfase"/>
</dbReference>
<accession>A0ABV6NNW8</accession>
<comment type="catalytic activity">
    <reaction evidence="4">
        <text>a 2-deoxystreptamine antibiotic + acetyl-CoA = an N(3)-acetyl-2-deoxystreptamine antibiotic + CoA + H(+)</text>
        <dbReference type="Rhea" id="RHEA:12665"/>
        <dbReference type="ChEBI" id="CHEBI:15378"/>
        <dbReference type="ChEBI" id="CHEBI:57287"/>
        <dbReference type="ChEBI" id="CHEBI:57288"/>
        <dbReference type="ChEBI" id="CHEBI:57921"/>
        <dbReference type="ChEBI" id="CHEBI:77452"/>
        <dbReference type="EC" id="2.3.1.81"/>
    </reaction>
</comment>
<keyword evidence="4" id="KW-0046">Antibiotic resistance</keyword>
<dbReference type="Proteomes" id="UP001589833">
    <property type="component" value="Unassembled WGS sequence"/>
</dbReference>
<evidence type="ECO:0000313" key="5">
    <source>
        <dbReference type="EMBL" id="MFC0562467.1"/>
    </source>
</evidence>
<proteinExistence type="inferred from homology"/>
<evidence type="ECO:0000313" key="6">
    <source>
        <dbReference type="Proteomes" id="UP001589833"/>
    </source>
</evidence>
<dbReference type="EMBL" id="JBHLTR010000131">
    <property type="protein sequence ID" value="MFC0562467.1"/>
    <property type="molecule type" value="Genomic_DNA"/>
</dbReference>
<dbReference type="RefSeq" id="WP_273844673.1">
    <property type="nucleotide sequence ID" value="NZ_JAQQWT010000010.1"/>
</dbReference>
<reference evidence="5 6" key="1">
    <citation type="submission" date="2024-09" db="EMBL/GenBank/DDBJ databases">
        <authorList>
            <person name="Sun Q."/>
            <person name="Mori K."/>
        </authorList>
    </citation>
    <scope>NUCLEOTIDE SEQUENCE [LARGE SCALE GENOMIC DNA]</scope>
    <source>
        <strain evidence="5 6">NCAIM B.02301</strain>
    </source>
</reference>
<organism evidence="5 6">
    <name type="scientific">Halalkalibacter alkalisediminis</name>
    <dbReference type="NCBI Taxonomy" id="935616"/>
    <lineage>
        <taxon>Bacteria</taxon>
        <taxon>Bacillati</taxon>
        <taxon>Bacillota</taxon>
        <taxon>Bacilli</taxon>
        <taxon>Bacillales</taxon>
        <taxon>Bacillaceae</taxon>
        <taxon>Halalkalibacter</taxon>
    </lineage>
</organism>
<keyword evidence="2 4" id="KW-0808">Transferase</keyword>
<keyword evidence="6" id="KW-1185">Reference proteome</keyword>
<evidence type="ECO:0000256" key="2">
    <source>
        <dbReference type="ARBA" id="ARBA00022679"/>
    </source>
</evidence>
<evidence type="ECO:0000256" key="1">
    <source>
        <dbReference type="ARBA" id="ARBA00006383"/>
    </source>
</evidence>
<sequence length="265" mass="29913">MEKIIHQTVLPRTRQSISNDLYQLGIRKGMTVLVHSSLSSIGWVNGGAVAVIQALQDVITEKGTIVMPSQSTDLSDPSEWLYPPVPKEWWSEIRETMPAYDPHMTPTRGMGNIVEVFRTSPDVLRSGHPAYSFVAWGKDKVELTESHFIDFGLGEQSPLARLYQAEAFVLMIGVGYDSNTSFHLAEYRRKNPTFTKKGAPISINGEKVWKEYDEIDFNEECFEGIGKDFEKEHAILKGKIGSAESRLFTLKQAVDFAERWLNGNR</sequence>
<protein>
    <recommendedName>
        <fullName evidence="4">Aminoglycoside N(3)-acetyltransferase</fullName>
        <ecNumber evidence="4">2.3.1.-</ecNumber>
    </recommendedName>
</protein>
<dbReference type="PANTHER" id="PTHR11104:SF0">
    <property type="entry name" value="SPBETA PROPHAGE-DERIVED AMINOGLYCOSIDE N(3')-ACETYLTRANSFERASE-LIKE PROTEIN YOKD"/>
    <property type="match status" value="1"/>
</dbReference>
<dbReference type="EC" id="2.3.1.-" evidence="4"/>
<dbReference type="InterPro" id="IPR028345">
    <property type="entry name" value="Antibiotic_NAT-like"/>
</dbReference>
<name>A0ABV6NNW8_9BACI</name>
<evidence type="ECO:0000256" key="4">
    <source>
        <dbReference type="RuleBase" id="RU365031"/>
    </source>
</evidence>
<comment type="caution">
    <text evidence="5">The sequence shown here is derived from an EMBL/GenBank/DDBJ whole genome shotgun (WGS) entry which is preliminary data.</text>
</comment>
<keyword evidence="3 4" id="KW-0012">Acyltransferase</keyword>
<dbReference type="SUPFAM" id="SSF110710">
    <property type="entry name" value="TTHA0583/YokD-like"/>
    <property type="match status" value="1"/>
</dbReference>
<dbReference type="PANTHER" id="PTHR11104">
    <property type="entry name" value="AMINOGLYCOSIDE N3-ACETYLTRANSFERASE"/>
    <property type="match status" value="1"/>
</dbReference>
<comment type="similarity">
    <text evidence="1 4">Belongs to the antibiotic N-acetyltransferase family.</text>
</comment>
<evidence type="ECO:0000256" key="3">
    <source>
        <dbReference type="ARBA" id="ARBA00023315"/>
    </source>
</evidence>